<dbReference type="HOGENOM" id="CLU_1821602_0_0_0"/>
<sequence>MGKFFRNLILLLIVIAISILVGMIAPGKQLSNLKTTVNKAYNQHIRFRGVPIAKDFSLNPFDLRIEHLVNTQGSLEVYFLNPQKSEILPIFEIEGTTQVGDVAHRFRGIGEEGRNKLKGILESARDGGSNAIEKALQLLGK</sequence>
<dbReference type="STRING" id="1499967.U27_01073"/>
<name>A0A081C9B9_VECG1</name>
<accession>A0A081C9B9</accession>
<protein>
    <submittedName>
        <fullName evidence="1">Uncharacterized protein</fullName>
    </submittedName>
</protein>
<organism evidence="1">
    <name type="scientific">Vecturithrix granuli</name>
    <dbReference type="NCBI Taxonomy" id="1499967"/>
    <lineage>
        <taxon>Bacteria</taxon>
        <taxon>Candidatus Moduliflexota</taxon>
        <taxon>Candidatus Vecturitrichia</taxon>
        <taxon>Candidatus Vecturitrichales</taxon>
        <taxon>Candidatus Vecturitrichaceae</taxon>
        <taxon>Candidatus Vecturithrix</taxon>
    </lineage>
</organism>
<reference evidence="1" key="1">
    <citation type="journal article" date="2015" name="PeerJ">
        <title>First genomic representation of candidate bacterial phylum KSB3 points to enhanced environmental sensing as a trigger of wastewater bulking.</title>
        <authorList>
            <person name="Sekiguchi Y."/>
            <person name="Ohashi A."/>
            <person name="Parks D.H."/>
            <person name="Yamauchi T."/>
            <person name="Tyson G.W."/>
            <person name="Hugenholtz P."/>
        </authorList>
    </citation>
    <scope>NUCLEOTIDE SEQUENCE [LARGE SCALE GENOMIC DNA]</scope>
</reference>
<evidence type="ECO:0000313" key="2">
    <source>
        <dbReference type="Proteomes" id="UP000030661"/>
    </source>
</evidence>
<dbReference type="AlphaFoldDB" id="A0A081C9B9"/>
<proteinExistence type="predicted"/>
<evidence type="ECO:0000313" key="1">
    <source>
        <dbReference type="EMBL" id="GAK61174.1"/>
    </source>
</evidence>
<dbReference type="EMBL" id="DF820477">
    <property type="protein sequence ID" value="GAK61174.1"/>
    <property type="molecule type" value="Genomic_DNA"/>
</dbReference>
<gene>
    <name evidence="1" type="ORF">U27_01073</name>
</gene>
<dbReference type="Proteomes" id="UP000030661">
    <property type="component" value="Unassembled WGS sequence"/>
</dbReference>
<keyword evidence="2" id="KW-1185">Reference proteome</keyword>